<dbReference type="GO" id="GO:0016787">
    <property type="term" value="F:hydrolase activity"/>
    <property type="evidence" value="ECO:0007669"/>
    <property type="project" value="UniProtKB-KW"/>
</dbReference>
<dbReference type="Proteomes" id="UP001283341">
    <property type="component" value="Unassembled WGS sequence"/>
</dbReference>
<dbReference type="InterPro" id="IPR029058">
    <property type="entry name" value="AB_hydrolase_fold"/>
</dbReference>
<name>A0AAE0HSH2_9PEZI</name>
<dbReference type="EMBL" id="JAUEDM010000009">
    <property type="protein sequence ID" value="KAK3312075.1"/>
    <property type="molecule type" value="Genomic_DNA"/>
</dbReference>
<sequence>MAAPLRKSTQQFAIHEIPLECDIYDTSDYPADSPVFLFFHSGGLAGGARSVVPPWLVQVCYKRKWPLVSASYRLLPQVDGKCLLDDARAAYQFASIFGAGTPSERPVIAGGASAGFFLATLIAHHLTPKPVALLSITGIPTFRHPFFNSSVLIPPDPIPEADVFRYLTEPVSTGQSPGSSDAVFDLDRLLPDGTKNPDFDAKTKINMSDYPQDPNRGILYDYWLYENQFVHLVGDADPGFDWTRDEAEKLKLSEWPITIFIQGDGDEDVREDVCRDVARQLGIKAIYCQARGQGHLFERTKYLEDVITVDPQGGDAMDAVRKAVAELDNAWETELAMSRS</sequence>
<reference evidence="1" key="2">
    <citation type="submission" date="2023-06" db="EMBL/GenBank/DDBJ databases">
        <authorList>
            <consortium name="Lawrence Berkeley National Laboratory"/>
            <person name="Haridas S."/>
            <person name="Hensen N."/>
            <person name="Bonometti L."/>
            <person name="Westerberg I."/>
            <person name="Brannstrom I.O."/>
            <person name="Guillou S."/>
            <person name="Cros-Aarteil S."/>
            <person name="Calhoun S."/>
            <person name="Kuo A."/>
            <person name="Mondo S."/>
            <person name="Pangilinan J."/>
            <person name="Riley R."/>
            <person name="Labutti K."/>
            <person name="Andreopoulos B."/>
            <person name="Lipzen A."/>
            <person name="Chen C."/>
            <person name="Yanf M."/>
            <person name="Daum C."/>
            <person name="Ng V."/>
            <person name="Clum A."/>
            <person name="Steindorff A."/>
            <person name="Ohm R."/>
            <person name="Martin F."/>
            <person name="Silar P."/>
            <person name="Natvig D."/>
            <person name="Lalanne C."/>
            <person name="Gautier V."/>
            <person name="Ament-Velasquez S.L."/>
            <person name="Kruys A."/>
            <person name="Hutchinson M.I."/>
            <person name="Powell A.J."/>
            <person name="Barry K."/>
            <person name="Miller A.N."/>
            <person name="Grigoriev I.V."/>
            <person name="Debuchy R."/>
            <person name="Gladieux P."/>
            <person name="Thoren M.H."/>
            <person name="Johannesson H."/>
        </authorList>
    </citation>
    <scope>NUCLEOTIDE SEQUENCE</scope>
    <source>
        <strain evidence="1">CBS 118394</strain>
    </source>
</reference>
<evidence type="ECO:0000313" key="1">
    <source>
        <dbReference type="EMBL" id="KAK3312075.1"/>
    </source>
</evidence>
<dbReference type="Gene3D" id="3.40.50.1820">
    <property type="entry name" value="alpha/beta hydrolase"/>
    <property type="match status" value="1"/>
</dbReference>
<keyword evidence="1" id="KW-0378">Hydrolase</keyword>
<evidence type="ECO:0000313" key="2">
    <source>
        <dbReference type="Proteomes" id="UP001283341"/>
    </source>
</evidence>
<accession>A0AAE0HSH2</accession>
<protein>
    <submittedName>
        <fullName evidence="1">Alpha/Beta hydrolase protein</fullName>
    </submittedName>
</protein>
<proteinExistence type="predicted"/>
<comment type="caution">
    <text evidence="1">The sequence shown here is derived from an EMBL/GenBank/DDBJ whole genome shotgun (WGS) entry which is preliminary data.</text>
</comment>
<organism evidence="1 2">
    <name type="scientific">Apodospora peruviana</name>
    <dbReference type="NCBI Taxonomy" id="516989"/>
    <lineage>
        <taxon>Eukaryota</taxon>
        <taxon>Fungi</taxon>
        <taxon>Dikarya</taxon>
        <taxon>Ascomycota</taxon>
        <taxon>Pezizomycotina</taxon>
        <taxon>Sordariomycetes</taxon>
        <taxon>Sordariomycetidae</taxon>
        <taxon>Sordariales</taxon>
        <taxon>Lasiosphaeriaceae</taxon>
        <taxon>Apodospora</taxon>
    </lineage>
</organism>
<reference evidence="1" key="1">
    <citation type="journal article" date="2023" name="Mol. Phylogenet. Evol.">
        <title>Genome-scale phylogeny and comparative genomics of the fungal order Sordariales.</title>
        <authorList>
            <person name="Hensen N."/>
            <person name="Bonometti L."/>
            <person name="Westerberg I."/>
            <person name="Brannstrom I.O."/>
            <person name="Guillou S."/>
            <person name="Cros-Aarteil S."/>
            <person name="Calhoun S."/>
            <person name="Haridas S."/>
            <person name="Kuo A."/>
            <person name="Mondo S."/>
            <person name="Pangilinan J."/>
            <person name="Riley R."/>
            <person name="LaButti K."/>
            <person name="Andreopoulos B."/>
            <person name="Lipzen A."/>
            <person name="Chen C."/>
            <person name="Yan M."/>
            <person name="Daum C."/>
            <person name="Ng V."/>
            <person name="Clum A."/>
            <person name="Steindorff A."/>
            <person name="Ohm R.A."/>
            <person name="Martin F."/>
            <person name="Silar P."/>
            <person name="Natvig D.O."/>
            <person name="Lalanne C."/>
            <person name="Gautier V."/>
            <person name="Ament-Velasquez S.L."/>
            <person name="Kruys A."/>
            <person name="Hutchinson M.I."/>
            <person name="Powell A.J."/>
            <person name="Barry K."/>
            <person name="Miller A.N."/>
            <person name="Grigoriev I.V."/>
            <person name="Debuchy R."/>
            <person name="Gladieux P."/>
            <person name="Hiltunen Thoren M."/>
            <person name="Johannesson H."/>
        </authorList>
    </citation>
    <scope>NUCLEOTIDE SEQUENCE</scope>
    <source>
        <strain evidence="1">CBS 118394</strain>
    </source>
</reference>
<dbReference type="SUPFAM" id="SSF53474">
    <property type="entry name" value="alpha/beta-Hydrolases"/>
    <property type="match status" value="1"/>
</dbReference>
<gene>
    <name evidence="1" type="ORF">B0H66DRAFT_393896</name>
</gene>
<keyword evidence="2" id="KW-1185">Reference proteome</keyword>
<dbReference type="AlphaFoldDB" id="A0AAE0HSH2"/>